<feature type="region of interest" description="Disordered" evidence="1">
    <location>
        <begin position="162"/>
        <end position="191"/>
    </location>
</feature>
<dbReference type="AlphaFoldDB" id="Q9APJ1"/>
<dbReference type="InterPro" id="IPR012909">
    <property type="entry name" value="PHA_DNA-bd_N"/>
</dbReference>
<evidence type="ECO:0000259" key="3">
    <source>
        <dbReference type="Pfam" id="PF07879"/>
    </source>
</evidence>
<evidence type="ECO:0000259" key="2">
    <source>
        <dbReference type="Pfam" id="PF05233"/>
    </source>
</evidence>
<organism evidence="4">
    <name type="scientific">Methylorubrum extorquens</name>
    <name type="common">Methylobacterium dichloromethanicum</name>
    <name type="synonym">Methylobacterium extorquens</name>
    <dbReference type="NCBI Taxonomy" id="408"/>
    <lineage>
        <taxon>Bacteria</taxon>
        <taxon>Pseudomonadati</taxon>
        <taxon>Pseudomonadota</taxon>
        <taxon>Alphaproteobacteria</taxon>
        <taxon>Hyphomicrobiales</taxon>
        <taxon>Methylobacteriaceae</taxon>
        <taxon>Methylorubrum</taxon>
    </lineage>
</organism>
<gene>
    <name evidence="4" type="primary">phaR</name>
</gene>
<evidence type="ECO:0000313" key="4">
    <source>
        <dbReference type="EMBL" id="AAK11535.1"/>
    </source>
</evidence>
<protein>
    <submittedName>
        <fullName evidence="4">Putative regulator for granule-associated proteins</fullName>
    </submittedName>
</protein>
<feature type="domain" description="PHB accumulation regulatory" evidence="2">
    <location>
        <begin position="86"/>
        <end position="122"/>
    </location>
</feature>
<dbReference type="GO" id="GO:0006355">
    <property type="term" value="P:regulation of DNA-templated transcription"/>
    <property type="evidence" value="ECO:0007669"/>
    <property type="project" value="InterPro"/>
</dbReference>
<reference evidence="4" key="1">
    <citation type="journal article" date="2001" name="J. Bacteriol.">
        <title>Connection between poly-beta-hydroxybutyrate biosynthesis and growth on C1 and C2 compounds in the methylotroph Methylobacterium extorquens AM1.</title>
        <authorList>
            <person name="Korotkova N."/>
            <person name="Lidstrom M.E."/>
        </authorList>
    </citation>
    <scope>NUCLEOTIDE SEQUENCE</scope>
    <source>
        <strain evidence="4">AM1</strain>
    </source>
</reference>
<proteinExistence type="predicted"/>
<dbReference type="InterPro" id="IPR010134">
    <property type="entry name" value="PHA_reg_PhaR"/>
</dbReference>
<evidence type="ECO:0000256" key="1">
    <source>
        <dbReference type="SAM" id="MobiDB-lite"/>
    </source>
</evidence>
<sequence>MSEAGGVATMAENGRAHQTVIKKYANRRLYHTGTSTYVTLEDLATMVQNGEDFIVYDARSGDDITRSVLTQIIFEQENKAGDDNLLPVAFLRQLIRFYGDSMRTMVPSFLEFSMANFAKDQDGLREKMAQSFGPSAFQQALQEQVRANMTFFGDAMKMFTGGFGPGGPPPGTIPAAPPASAPTPAVSGPADLDELKKQMAEMQARLESLARK</sequence>
<dbReference type="Pfam" id="PF07879">
    <property type="entry name" value="PHB_acc_N"/>
    <property type="match status" value="1"/>
</dbReference>
<accession>Q9APJ1</accession>
<feature type="domain" description="PHA accumulation regulator DNA-binding N-terminal" evidence="3">
    <location>
        <begin position="20"/>
        <end position="79"/>
    </location>
</feature>
<dbReference type="NCBIfam" id="TIGR01848">
    <property type="entry name" value="PHA_reg_PhaR"/>
    <property type="match status" value="1"/>
</dbReference>
<dbReference type="InterPro" id="IPR007897">
    <property type="entry name" value="PHB_accumulat"/>
</dbReference>
<name>Q9APJ1_METEX</name>
<feature type="compositionally biased region" description="Pro residues" evidence="1">
    <location>
        <begin position="166"/>
        <end position="181"/>
    </location>
</feature>
<dbReference type="EMBL" id="AF287907">
    <property type="protein sequence ID" value="AAK11535.1"/>
    <property type="molecule type" value="Genomic_DNA"/>
</dbReference>
<dbReference type="Pfam" id="PF05233">
    <property type="entry name" value="PHB_acc"/>
    <property type="match status" value="1"/>
</dbReference>